<comment type="caution">
    <text evidence="3">The sequence shown here is derived from an EMBL/GenBank/DDBJ whole genome shotgun (WGS) entry which is preliminary data.</text>
</comment>
<dbReference type="EMBL" id="JAKEVZ010000002">
    <property type="protein sequence ID" value="MCF1750301.1"/>
    <property type="molecule type" value="Genomic_DNA"/>
</dbReference>
<feature type="domain" description="Glycosyl transferase family 1" evidence="1">
    <location>
        <begin position="180"/>
        <end position="346"/>
    </location>
</feature>
<sequence length="375" mass="41707">MGKIRVLQCIETISSGGVEQTRLTLAKILPKDKFEIKMTCSHASGPIAEALQAEGVELIPLGSMKHPFDWNIHKQVQAIIREYKPHIMHGGVFEGNSLTALSGTWMRVPVRIIEETSDPQNRSSRANWLLRQFSKMVDKVTAISPNVERYLLDTARIKRSKVQRINNGVPLPALVSEVQKNAMRQRLGIGEDAVVVGFVGRFFNDHKRMTDLLEAISIVNEEKLKLLMVGDGRDRQMVEERIKELGISERVILAGYQSDTAMYFAIMDIFSVPSAREGFGLVAAEAMMHHLPVIASQVGGLKDVVLDGVTGYLVPPQNPSILADCIKKLLADPELSQKMGAAGYQRAVKNFSAARYCRDVESLYLGLLKEKRVQV</sequence>
<evidence type="ECO:0000259" key="2">
    <source>
        <dbReference type="Pfam" id="PF13439"/>
    </source>
</evidence>
<dbReference type="SUPFAM" id="SSF53756">
    <property type="entry name" value="UDP-Glycosyltransferase/glycogen phosphorylase"/>
    <property type="match status" value="1"/>
</dbReference>
<proteinExistence type="predicted"/>
<dbReference type="Pfam" id="PF13439">
    <property type="entry name" value="Glyco_transf_4"/>
    <property type="match status" value="1"/>
</dbReference>
<keyword evidence="4" id="KW-1185">Reference proteome</keyword>
<dbReference type="InterPro" id="IPR028098">
    <property type="entry name" value="Glyco_trans_4-like_N"/>
</dbReference>
<accession>A0ABS9BRW4</accession>
<name>A0ABS9BRW4_9BACT</name>
<dbReference type="PANTHER" id="PTHR12526:SF630">
    <property type="entry name" value="GLYCOSYLTRANSFERASE"/>
    <property type="match status" value="1"/>
</dbReference>
<dbReference type="GO" id="GO:0016757">
    <property type="term" value="F:glycosyltransferase activity"/>
    <property type="evidence" value="ECO:0007669"/>
    <property type="project" value="UniProtKB-KW"/>
</dbReference>
<keyword evidence="3" id="KW-0808">Transferase</keyword>
<keyword evidence="3" id="KW-0328">Glycosyltransferase</keyword>
<dbReference type="Proteomes" id="UP001201449">
    <property type="component" value="Unassembled WGS sequence"/>
</dbReference>
<organism evidence="3 4">
    <name type="scientific">Mariniradius sediminis</name>
    <dbReference type="NCBI Taxonomy" id="2909237"/>
    <lineage>
        <taxon>Bacteria</taxon>
        <taxon>Pseudomonadati</taxon>
        <taxon>Bacteroidota</taxon>
        <taxon>Cytophagia</taxon>
        <taxon>Cytophagales</taxon>
        <taxon>Cyclobacteriaceae</taxon>
        <taxon>Mariniradius</taxon>
    </lineage>
</organism>
<dbReference type="PANTHER" id="PTHR12526">
    <property type="entry name" value="GLYCOSYLTRANSFERASE"/>
    <property type="match status" value="1"/>
</dbReference>
<gene>
    <name evidence="3" type="ORF">L0U89_04390</name>
</gene>
<dbReference type="Pfam" id="PF00534">
    <property type="entry name" value="Glycos_transf_1"/>
    <property type="match status" value="1"/>
</dbReference>
<dbReference type="Gene3D" id="3.40.50.2000">
    <property type="entry name" value="Glycogen Phosphorylase B"/>
    <property type="match status" value="2"/>
</dbReference>
<evidence type="ECO:0000259" key="1">
    <source>
        <dbReference type="Pfam" id="PF00534"/>
    </source>
</evidence>
<reference evidence="3 4" key="1">
    <citation type="submission" date="2022-01" db="EMBL/GenBank/DDBJ databases">
        <title>Mariniradius saccharolyticus sp. nov., isolated from sediment of a river.</title>
        <authorList>
            <person name="Liu H."/>
        </authorList>
    </citation>
    <scope>NUCLEOTIDE SEQUENCE [LARGE SCALE GENOMIC DNA]</scope>
    <source>
        <strain evidence="3 4">RY-2</strain>
    </source>
</reference>
<evidence type="ECO:0000313" key="4">
    <source>
        <dbReference type="Proteomes" id="UP001201449"/>
    </source>
</evidence>
<dbReference type="RefSeq" id="WP_234860409.1">
    <property type="nucleotide sequence ID" value="NZ_JAKEVZ010000002.1"/>
</dbReference>
<evidence type="ECO:0000313" key="3">
    <source>
        <dbReference type="EMBL" id="MCF1750301.1"/>
    </source>
</evidence>
<feature type="domain" description="Glycosyltransferase subfamily 4-like N-terminal" evidence="2">
    <location>
        <begin position="16"/>
        <end position="170"/>
    </location>
</feature>
<protein>
    <submittedName>
        <fullName evidence="3">Glycosyltransferase</fullName>
        <ecNumber evidence="3">2.4.-.-</ecNumber>
    </submittedName>
</protein>
<dbReference type="InterPro" id="IPR001296">
    <property type="entry name" value="Glyco_trans_1"/>
</dbReference>
<dbReference type="EC" id="2.4.-.-" evidence="3"/>